<proteinExistence type="predicted"/>
<reference evidence="1" key="1">
    <citation type="submission" date="2023-06" db="EMBL/GenBank/DDBJ databases">
        <title>Identification of two novel mycobacterium reveal diversities and complexities of Mycobacterium gordonae clade.</title>
        <authorList>
            <person name="Matsumoto Y."/>
            <person name="Nakamura S."/>
            <person name="Motooka D."/>
            <person name="Fukushima K."/>
        </authorList>
    </citation>
    <scope>NUCLEOTIDE SEQUENCE</scope>
    <source>
        <strain evidence="1">TY812</strain>
    </source>
</reference>
<evidence type="ECO:0000313" key="1">
    <source>
        <dbReference type="EMBL" id="MDP7738991.1"/>
    </source>
</evidence>
<dbReference type="AlphaFoldDB" id="A0A4R5WIB7"/>
<gene>
    <name evidence="1" type="ORF">QXL92_30115</name>
</gene>
<comment type="caution">
    <text evidence="1">The sequence shown here is derived from an EMBL/GenBank/DDBJ whole genome shotgun (WGS) entry which is preliminary data.</text>
</comment>
<sequence>MSVVLTNVRVYKPGADVTAEVSTGAVAVKTFVKIGGNRTSGGNLAVVQAAAGDRAFGVAAHDAATGQLVHVARGGVVKVVAAGTISAGAEVQVGAAGAVAAKSSGVAIGYAVNGAADGADAEIALY</sequence>
<protein>
    <submittedName>
        <fullName evidence="1">DUF2190 family protein</fullName>
    </submittedName>
</protein>
<dbReference type="RefSeq" id="WP_133437525.1">
    <property type="nucleotide sequence ID" value="NZ_JAUFSA010000003.1"/>
</dbReference>
<organism evidence="1 2">
    <name type="scientific">Mycobacterium paragordonae</name>
    <dbReference type="NCBI Taxonomy" id="1389713"/>
    <lineage>
        <taxon>Bacteria</taxon>
        <taxon>Bacillati</taxon>
        <taxon>Actinomycetota</taxon>
        <taxon>Actinomycetes</taxon>
        <taxon>Mycobacteriales</taxon>
        <taxon>Mycobacteriaceae</taxon>
        <taxon>Mycobacterium</taxon>
    </lineage>
</organism>
<dbReference type="Proteomes" id="UP001229081">
    <property type="component" value="Unassembled WGS sequence"/>
</dbReference>
<dbReference type="EMBL" id="JAUFSA010000003">
    <property type="protein sequence ID" value="MDP7738991.1"/>
    <property type="molecule type" value="Genomic_DNA"/>
</dbReference>
<dbReference type="Pfam" id="PF09956">
    <property type="entry name" value="Phage_cement_2"/>
    <property type="match status" value="1"/>
</dbReference>
<accession>A0A4R5WIB7</accession>
<name>A0A4R5WIB7_9MYCO</name>
<evidence type="ECO:0000313" key="2">
    <source>
        <dbReference type="Proteomes" id="UP001229081"/>
    </source>
</evidence>
<dbReference type="InterPro" id="IPR011231">
    <property type="entry name" value="Phage_VT1-Sakai_H0018"/>
</dbReference>